<gene>
    <name evidence="2" type="ORF">BFC17_10660</name>
</gene>
<dbReference type="AlphaFoldDB" id="A0A1E8FIJ3"/>
<dbReference type="EMBL" id="MJIC01000006">
    <property type="protein sequence ID" value="OFI35739.1"/>
    <property type="molecule type" value="Genomic_DNA"/>
</dbReference>
<feature type="transmembrane region" description="Helical" evidence="1">
    <location>
        <begin position="93"/>
        <end position="115"/>
    </location>
</feature>
<keyword evidence="1" id="KW-1133">Transmembrane helix</keyword>
<proteinExistence type="predicted"/>
<dbReference type="OrthoDB" id="9889281at2"/>
<keyword evidence="3" id="KW-1185">Reference proteome</keyword>
<evidence type="ECO:0000313" key="2">
    <source>
        <dbReference type="EMBL" id="OFI35739.1"/>
    </source>
</evidence>
<sequence>MRLIHWMYLGLLFVPALFHLWSKIAADSGGLASRYAPLLATVLLAGIVIGWVNQKTWLRRGFWRFSFWLLAVLLALVVIYCLISLMSGTGGVWLVWLLLGVIVMLPAMWCLWRYSARSNSCWERR</sequence>
<dbReference type="Proteomes" id="UP000176037">
    <property type="component" value="Unassembled WGS sequence"/>
</dbReference>
<dbReference type="RefSeq" id="WP_070174979.1">
    <property type="nucleotide sequence ID" value="NZ_BMJR01000008.1"/>
</dbReference>
<comment type="caution">
    <text evidence="2">The sequence shown here is derived from an EMBL/GenBank/DDBJ whole genome shotgun (WGS) entry which is preliminary data.</text>
</comment>
<accession>A0A1E8FIJ3</accession>
<reference evidence="2 3" key="1">
    <citation type="submission" date="2016-09" db="EMBL/GenBank/DDBJ databases">
        <title>Alteromonas lipolytica, a new species isolated from sea water.</title>
        <authorList>
            <person name="Wu Y.-H."/>
            <person name="Cheng H."/>
            <person name="Xu X.-W."/>
        </authorList>
    </citation>
    <scope>NUCLEOTIDE SEQUENCE [LARGE SCALE GENOMIC DNA]</scope>
    <source>
        <strain evidence="2 3">JW12</strain>
    </source>
</reference>
<protein>
    <submittedName>
        <fullName evidence="2">Uncharacterized protein</fullName>
    </submittedName>
</protein>
<evidence type="ECO:0000313" key="3">
    <source>
        <dbReference type="Proteomes" id="UP000176037"/>
    </source>
</evidence>
<feature type="transmembrane region" description="Helical" evidence="1">
    <location>
        <begin position="65"/>
        <end position="87"/>
    </location>
</feature>
<feature type="transmembrane region" description="Helical" evidence="1">
    <location>
        <begin position="35"/>
        <end position="53"/>
    </location>
</feature>
<evidence type="ECO:0000256" key="1">
    <source>
        <dbReference type="SAM" id="Phobius"/>
    </source>
</evidence>
<organism evidence="2 3">
    <name type="scientific">Alteromonas lipolytica</name>
    <dbReference type="NCBI Taxonomy" id="1856405"/>
    <lineage>
        <taxon>Bacteria</taxon>
        <taxon>Pseudomonadati</taxon>
        <taxon>Pseudomonadota</taxon>
        <taxon>Gammaproteobacteria</taxon>
        <taxon>Alteromonadales</taxon>
        <taxon>Alteromonadaceae</taxon>
        <taxon>Alteromonas/Salinimonas group</taxon>
        <taxon>Alteromonas</taxon>
    </lineage>
</organism>
<dbReference type="STRING" id="1856405.BFC17_10660"/>
<keyword evidence="1" id="KW-0812">Transmembrane</keyword>
<keyword evidence="1" id="KW-0472">Membrane</keyword>
<name>A0A1E8FIJ3_9ALTE</name>